<keyword evidence="9" id="KW-1185">Reference proteome</keyword>
<dbReference type="Gene3D" id="3.40.640.10">
    <property type="entry name" value="Type I PLP-dependent aspartate aminotransferase-like (Major domain)"/>
    <property type="match status" value="1"/>
</dbReference>
<dbReference type="GO" id="GO:0019752">
    <property type="term" value="P:carboxylic acid metabolic process"/>
    <property type="evidence" value="ECO:0007669"/>
    <property type="project" value="InterPro"/>
</dbReference>
<keyword evidence="8" id="KW-0808">Transferase</keyword>
<evidence type="ECO:0000256" key="2">
    <source>
        <dbReference type="ARBA" id="ARBA00009533"/>
    </source>
</evidence>
<dbReference type="OrthoDB" id="639767at2759"/>
<dbReference type="AlphaFoldDB" id="A0A9P5PZD4"/>
<dbReference type="PANTHER" id="PTHR11999:SF70">
    <property type="entry name" value="MIP05841P"/>
    <property type="match status" value="1"/>
</dbReference>
<name>A0A9P5PZD4_9AGAR</name>
<gene>
    <name evidence="8" type="ORF">BDP27DRAFT_1323036</name>
</gene>
<feature type="modified residue" description="N6-(pyridoxal phosphate)lysine" evidence="6">
    <location>
        <position position="302"/>
    </location>
</feature>
<dbReference type="InterPro" id="IPR015421">
    <property type="entry name" value="PyrdxlP-dep_Trfase_major"/>
</dbReference>
<dbReference type="Pfam" id="PF00282">
    <property type="entry name" value="Pyridoxal_deC"/>
    <property type="match status" value="1"/>
</dbReference>
<accession>A0A9P5PZD4</accession>
<dbReference type="PROSITE" id="PS00392">
    <property type="entry name" value="DDC_GAD_HDC_YDC"/>
    <property type="match status" value="1"/>
</dbReference>
<dbReference type="GO" id="GO:0006520">
    <property type="term" value="P:amino acid metabolic process"/>
    <property type="evidence" value="ECO:0007669"/>
    <property type="project" value="InterPro"/>
</dbReference>
<proteinExistence type="inferred from homology"/>
<evidence type="ECO:0000313" key="9">
    <source>
        <dbReference type="Proteomes" id="UP000772434"/>
    </source>
</evidence>
<sequence>MNIEQFRKAGYQAIDRICDYYYALEQSKFTVLPDVEPGYLRPLLPSTAPETGEEFSRIADDYEKFIVPGYTHWQHPSFLAYFPMGFSFEGILGDLYASSVSNPGFNWLASPSCTELESIVLDWASQMLGLSASFLNSSGVGGGCFQNTASEAALVVIIAARSTYKAAFPNTKLEDMRIYTTTQTHSLGLKAGMILGISVRALEVEERDNFALRGKTLRTAIEEDKSNGLHPFILIATVGTTSSGAIDNLAEIKTVVKDYPEIKIHIDAAWAGMALVCPEYREICYLKEINDFADSFSTNFHKWGLTNFDACPLWVRDRKSLVDALDITPPFLRTAQGDAGTVIDYRNWHLGLGRRYRSVKLWFVLRGYGVEGFQKHIRRAIELNQVFVNMVSSSDLLSFVTPPFLSLSVFRISPNVSPSTSTSNHGHSTFPADTLNDINKILFGRISARKDILLTQTILNGKFCIRLAVGSARTQESHIREAYEIVTHEAKLTMEAWEQMRIGA</sequence>
<comment type="caution">
    <text evidence="8">The sequence shown here is derived from an EMBL/GenBank/DDBJ whole genome shotgun (WGS) entry which is preliminary data.</text>
</comment>
<evidence type="ECO:0000256" key="7">
    <source>
        <dbReference type="RuleBase" id="RU000382"/>
    </source>
</evidence>
<evidence type="ECO:0000256" key="6">
    <source>
        <dbReference type="PIRSR" id="PIRSR602129-50"/>
    </source>
</evidence>
<keyword evidence="3" id="KW-0210">Decarboxylase</keyword>
<organism evidence="8 9">
    <name type="scientific">Rhodocollybia butyracea</name>
    <dbReference type="NCBI Taxonomy" id="206335"/>
    <lineage>
        <taxon>Eukaryota</taxon>
        <taxon>Fungi</taxon>
        <taxon>Dikarya</taxon>
        <taxon>Basidiomycota</taxon>
        <taxon>Agaricomycotina</taxon>
        <taxon>Agaricomycetes</taxon>
        <taxon>Agaricomycetidae</taxon>
        <taxon>Agaricales</taxon>
        <taxon>Marasmiineae</taxon>
        <taxon>Omphalotaceae</taxon>
        <taxon>Rhodocollybia</taxon>
    </lineage>
</organism>
<dbReference type="InterPro" id="IPR015424">
    <property type="entry name" value="PyrdxlP-dep_Trfase"/>
</dbReference>
<dbReference type="Gene3D" id="1.20.1340.10">
    <property type="entry name" value="dopa decarboxylase, N-terminal domain"/>
    <property type="match status" value="1"/>
</dbReference>
<comment type="cofactor">
    <cofactor evidence="1 6 7">
        <name>pyridoxal 5'-phosphate</name>
        <dbReference type="ChEBI" id="CHEBI:597326"/>
    </cofactor>
</comment>
<dbReference type="GO" id="GO:0030170">
    <property type="term" value="F:pyridoxal phosphate binding"/>
    <property type="evidence" value="ECO:0007669"/>
    <property type="project" value="InterPro"/>
</dbReference>
<dbReference type="GO" id="GO:0016740">
    <property type="term" value="F:transferase activity"/>
    <property type="evidence" value="ECO:0007669"/>
    <property type="project" value="UniProtKB-KW"/>
</dbReference>
<dbReference type="GO" id="GO:0016831">
    <property type="term" value="F:carboxy-lyase activity"/>
    <property type="evidence" value="ECO:0007669"/>
    <property type="project" value="UniProtKB-KW"/>
</dbReference>
<dbReference type="GO" id="GO:0005737">
    <property type="term" value="C:cytoplasm"/>
    <property type="evidence" value="ECO:0007669"/>
    <property type="project" value="TreeGrafter"/>
</dbReference>
<dbReference type="Proteomes" id="UP000772434">
    <property type="component" value="Unassembled WGS sequence"/>
</dbReference>
<dbReference type="SUPFAM" id="SSF53383">
    <property type="entry name" value="PLP-dependent transferases"/>
    <property type="match status" value="1"/>
</dbReference>
<dbReference type="InterPro" id="IPR002129">
    <property type="entry name" value="PyrdxlP-dep_de-COase"/>
</dbReference>
<evidence type="ECO:0000313" key="8">
    <source>
        <dbReference type="EMBL" id="KAF9070810.1"/>
    </source>
</evidence>
<comment type="similarity">
    <text evidence="2 7">Belongs to the group II decarboxylase family.</text>
</comment>
<evidence type="ECO:0000256" key="3">
    <source>
        <dbReference type="ARBA" id="ARBA00022793"/>
    </source>
</evidence>
<dbReference type="InterPro" id="IPR021115">
    <property type="entry name" value="Pyridoxal-P_BS"/>
</dbReference>
<dbReference type="PANTHER" id="PTHR11999">
    <property type="entry name" value="GROUP II PYRIDOXAL-5-PHOSPHATE DECARBOXYLASE"/>
    <property type="match status" value="1"/>
</dbReference>
<dbReference type="Gene3D" id="3.90.1150.10">
    <property type="entry name" value="Aspartate Aminotransferase, domain 1"/>
    <property type="match status" value="1"/>
</dbReference>
<keyword evidence="4 6" id="KW-0663">Pyridoxal phosphate</keyword>
<protein>
    <submittedName>
        <fullName evidence="8">Pyridoxal phosphate-dependent transferase</fullName>
    </submittedName>
</protein>
<reference evidence="8" key="1">
    <citation type="submission" date="2020-11" db="EMBL/GenBank/DDBJ databases">
        <authorList>
            <consortium name="DOE Joint Genome Institute"/>
            <person name="Ahrendt S."/>
            <person name="Riley R."/>
            <person name="Andreopoulos W."/>
            <person name="Labutti K."/>
            <person name="Pangilinan J."/>
            <person name="Ruiz-Duenas F.J."/>
            <person name="Barrasa J.M."/>
            <person name="Sanchez-Garcia M."/>
            <person name="Camarero S."/>
            <person name="Miyauchi S."/>
            <person name="Serrano A."/>
            <person name="Linde D."/>
            <person name="Babiker R."/>
            <person name="Drula E."/>
            <person name="Ayuso-Fernandez I."/>
            <person name="Pacheco R."/>
            <person name="Padilla G."/>
            <person name="Ferreira P."/>
            <person name="Barriuso J."/>
            <person name="Kellner H."/>
            <person name="Castanera R."/>
            <person name="Alfaro M."/>
            <person name="Ramirez L."/>
            <person name="Pisabarro A.G."/>
            <person name="Kuo A."/>
            <person name="Tritt A."/>
            <person name="Lipzen A."/>
            <person name="He G."/>
            <person name="Yan M."/>
            <person name="Ng V."/>
            <person name="Cullen D."/>
            <person name="Martin F."/>
            <person name="Rosso M.-N."/>
            <person name="Henrissat B."/>
            <person name="Hibbett D."/>
            <person name="Martinez A.T."/>
            <person name="Grigoriev I.V."/>
        </authorList>
    </citation>
    <scope>NUCLEOTIDE SEQUENCE</scope>
    <source>
        <strain evidence="8">AH 40177</strain>
    </source>
</reference>
<keyword evidence="5 7" id="KW-0456">Lyase</keyword>
<dbReference type="EMBL" id="JADNRY010000037">
    <property type="protein sequence ID" value="KAF9070810.1"/>
    <property type="molecule type" value="Genomic_DNA"/>
</dbReference>
<evidence type="ECO:0000256" key="4">
    <source>
        <dbReference type="ARBA" id="ARBA00022898"/>
    </source>
</evidence>
<dbReference type="InterPro" id="IPR010977">
    <property type="entry name" value="Aromatic_deC"/>
</dbReference>
<evidence type="ECO:0000256" key="1">
    <source>
        <dbReference type="ARBA" id="ARBA00001933"/>
    </source>
</evidence>
<dbReference type="InterPro" id="IPR015422">
    <property type="entry name" value="PyrdxlP-dep_Trfase_small"/>
</dbReference>
<evidence type="ECO:0000256" key="5">
    <source>
        <dbReference type="ARBA" id="ARBA00023239"/>
    </source>
</evidence>
<dbReference type="PRINTS" id="PR00800">
    <property type="entry name" value="YHDCRBOXLASE"/>
</dbReference>